<gene>
    <name evidence="2" type="ORF">HQ865_01760</name>
</gene>
<sequence length="94" mass="10637">MKVVIYPRAAKTIDKIAAFVESKNTPGNGDRYALRFKAAIENIAQPDVQYALCRNIFLLKKNYSCAFYNDWVIAFKIAGDTFKVYRIVHGSTLA</sequence>
<organism evidence="2 3">
    <name type="scientific">Mucilaginibacter mali</name>
    <dbReference type="NCBI Taxonomy" id="2740462"/>
    <lineage>
        <taxon>Bacteria</taxon>
        <taxon>Pseudomonadati</taxon>
        <taxon>Bacteroidota</taxon>
        <taxon>Sphingobacteriia</taxon>
        <taxon>Sphingobacteriales</taxon>
        <taxon>Sphingobacteriaceae</taxon>
        <taxon>Mucilaginibacter</taxon>
    </lineage>
</organism>
<dbReference type="Proteomes" id="UP000505355">
    <property type="component" value="Chromosome"/>
</dbReference>
<keyword evidence="1" id="KW-1277">Toxin-antitoxin system</keyword>
<dbReference type="RefSeq" id="WP_173413236.1">
    <property type="nucleotide sequence ID" value="NZ_CP054139.1"/>
</dbReference>
<name>A0A7D4TLT6_9SPHI</name>
<dbReference type="KEGG" id="mmab:HQ865_01760"/>
<keyword evidence="3" id="KW-1185">Reference proteome</keyword>
<evidence type="ECO:0000313" key="2">
    <source>
        <dbReference type="EMBL" id="QKJ28534.1"/>
    </source>
</evidence>
<dbReference type="InterPro" id="IPR035093">
    <property type="entry name" value="RelE/ParE_toxin_dom_sf"/>
</dbReference>
<protein>
    <submittedName>
        <fullName evidence="2">Type II toxin-antitoxin system RelE/ParE family toxin</fullName>
    </submittedName>
</protein>
<dbReference type="InterPro" id="IPR007712">
    <property type="entry name" value="RelE/ParE_toxin"/>
</dbReference>
<evidence type="ECO:0000256" key="1">
    <source>
        <dbReference type="ARBA" id="ARBA00022649"/>
    </source>
</evidence>
<reference evidence="2 3" key="1">
    <citation type="submission" date="2020-05" db="EMBL/GenBank/DDBJ databases">
        <title>Mucilaginibacter mali sp. nov.</title>
        <authorList>
            <person name="Kim H.S."/>
            <person name="Lee K.C."/>
            <person name="Suh M.K."/>
            <person name="Kim J.-S."/>
            <person name="Han K.-I."/>
            <person name="Eom M.K."/>
            <person name="Shin Y.K."/>
            <person name="Lee J.-S."/>
        </authorList>
    </citation>
    <scope>NUCLEOTIDE SEQUENCE [LARGE SCALE GENOMIC DNA]</scope>
    <source>
        <strain evidence="2 3">G2-14</strain>
    </source>
</reference>
<dbReference type="Gene3D" id="3.30.2310.20">
    <property type="entry name" value="RelE-like"/>
    <property type="match status" value="1"/>
</dbReference>
<dbReference type="EMBL" id="CP054139">
    <property type="protein sequence ID" value="QKJ28534.1"/>
    <property type="molecule type" value="Genomic_DNA"/>
</dbReference>
<proteinExistence type="predicted"/>
<accession>A0A7D4TLT6</accession>
<dbReference type="Pfam" id="PF05016">
    <property type="entry name" value="ParE_toxin"/>
    <property type="match status" value="1"/>
</dbReference>
<dbReference type="AlphaFoldDB" id="A0A7D4TLT6"/>
<evidence type="ECO:0000313" key="3">
    <source>
        <dbReference type="Proteomes" id="UP000505355"/>
    </source>
</evidence>